<sequence length="451" mass="51856">MEAENPADFLAEDKMSDEAVVAPKENMSLSLWLEMNNSEIDIKGSNGELNFCWRFIKQNNPDSSCVNNLSPESIALRTKKGQAVFACFKYLQGLQSIYTTTIDTIVLDENILNTRRTSHFILQKLKGIQCNTLVIRGTSIEANDVKSLAIQNILSNMTILDTVNIQIPIRFFMPPEQLRNTPNASVIITGILYAGTIVGYNRKIYLKSCRPDVISNAVFYSLANLKLPHSTTLWLTIEKFEYKPSDKFFKEFGTHVTENGRGGFHDMSIEQQLEVLTTNGLDIRCYNGHLVTVFTREESPEKKTFIMHVEFPWERQVHVRVSSIMEQQAVYYQEYEKVLIEEQDWISAEKQRKEYLEETVDKHGEISRRDLLESEQHLQIKRLNAAEAIKKAKLEIRKYNLERKLENGAFLSMLVCTAPKRKEFGYLSDFFYNRILDPPSHNSSGSGTYTK</sequence>
<protein>
    <submittedName>
        <fullName evidence="2">Recep_L_domain domain-containing protein</fullName>
    </submittedName>
</protein>
<reference evidence="2" key="1">
    <citation type="submission" date="2016-11" db="UniProtKB">
        <authorList>
            <consortium name="WormBaseParasite"/>
        </authorList>
    </citation>
    <scope>IDENTIFICATION</scope>
</reference>
<name>A0A1I7TZ84_9PELO</name>
<proteinExistence type="predicted"/>
<dbReference type="WBParaSite" id="Csp11.Scaffold629.g13273.t2">
    <property type="protein sequence ID" value="Csp11.Scaffold629.g13273.t2"/>
    <property type="gene ID" value="Csp11.Scaffold629.g13273"/>
</dbReference>
<keyword evidence="1" id="KW-1185">Reference proteome</keyword>
<evidence type="ECO:0000313" key="1">
    <source>
        <dbReference type="Proteomes" id="UP000095282"/>
    </source>
</evidence>
<organism evidence="1 2">
    <name type="scientific">Caenorhabditis tropicalis</name>
    <dbReference type="NCBI Taxonomy" id="1561998"/>
    <lineage>
        <taxon>Eukaryota</taxon>
        <taxon>Metazoa</taxon>
        <taxon>Ecdysozoa</taxon>
        <taxon>Nematoda</taxon>
        <taxon>Chromadorea</taxon>
        <taxon>Rhabditida</taxon>
        <taxon>Rhabditina</taxon>
        <taxon>Rhabditomorpha</taxon>
        <taxon>Rhabditoidea</taxon>
        <taxon>Rhabditidae</taxon>
        <taxon>Peloderinae</taxon>
        <taxon>Caenorhabditis</taxon>
    </lineage>
</organism>
<evidence type="ECO:0000313" key="2">
    <source>
        <dbReference type="WBParaSite" id="Csp11.Scaffold629.g13273.t2"/>
    </source>
</evidence>
<dbReference type="AlphaFoldDB" id="A0A1I7TZ84"/>
<accession>A0A1I7TZ84</accession>
<dbReference type="Proteomes" id="UP000095282">
    <property type="component" value="Unplaced"/>
</dbReference>